<evidence type="ECO:0000313" key="4">
    <source>
        <dbReference type="Proteomes" id="UP000549394"/>
    </source>
</evidence>
<evidence type="ECO:0000313" key="3">
    <source>
        <dbReference type="EMBL" id="CAD5126890.1"/>
    </source>
</evidence>
<feature type="coiled-coil region" evidence="1">
    <location>
        <begin position="32"/>
        <end position="119"/>
    </location>
</feature>
<evidence type="ECO:0000256" key="2">
    <source>
        <dbReference type="SAM" id="MobiDB-lite"/>
    </source>
</evidence>
<sequence length="305" mass="35433">MQYALQKHLALPLVDEDYTLTKQQLEWEQKFYKQQQQQQKLQYQTLEKLQQEQEQELRQLQISLKQHQAEQKLQLNQLKELKQQLQQQNQKNELLEQQKEQLELELEKQKRQQEKKLSSENIVQPLPKNINLKVEHLSITKMNCSEPYQQPTIPKQSDKLSSNVQFNQSNAREVPLRRSVSDIINSFGGQKKCKEPSALHSVAFFSSPDSSRRGLPTKPKMTSPTANKRQITQPICQHPNLLTQIHQVKLKLKSTIDSKIQTEYGQNNSNTAMSSAENIAQPLSKKPSPPPKPLILKHIKLIDEN</sequence>
<keyword evidence="1" id="KW-0175">Coiled coil</keyword>
<organism evidence="3 4">
    <name type="scientific">Dimorphilus gyrociliatus</name>
    <dbReference type="NCBI Taxonomy" id="2664684"/>
    <lineage>
        <taxon>Eukaryota</taxon>
        <taxon>Metazoa</taxon>
        <taxon>Spiralia</taxon>
        <taxon>Lophotrochozoa</taxon>
        <taxon>Annelida</taxon>
        <taxon>Polychaeta</taxon>
        <taxon>Polychaeta incertae sedis</taxon>
        <taxon>Dinophilidae</taxon>
        <taxon>Dimorphilus</taxon>
    </lineage>
</organism>
<proteinExistence type="predicted"/>
<reference evidence="3 4" key="1">
    <citation type="submission" date="2020-08" db="EMBL/GenBank/DDBJ databases">
        <authorList>
            <person name="Hejnol A."/>
        </authorList>
    </citation>
    <scope>NUCLEOTIDE SEQUENCE [LARGE SCALE GENOMIC DNA]</scope>
</reference>
<dbReference type="AlphaFoldDB" id="A0A7I8WFI4"/>
<evidence type="ECO:0000256" key="1">
    <source>
        <dbReference type="SAM" id="Coils"/>
    </source>
</evidence>
<keyword evidence="4" id="KW-1185">Reference proteome</keyword>
<accession>A0A7I8WFI4</accession>
<dbReference type="EMBL" id="CAJFCJ010000099">
    <property type="protein sequence ID" value="CAD5126890.1"/>
    <property type="molecule type" value="Genomic_DNA"/>
</dbReference>
<feature type="compositionally biased region" description="Polar residues" evidence="2">
    <location>
        <begin position="264"/>
        <end position="278"/>
    </location>
</feature>
<protein>
    <submittedName>
        <fullName evidence="3">DgyrCDS14910</fullName>
    </submittedName>
</protein>
<dbReference type="Proteomes" id="UP000549394">
    <property type="component" value="Unassembled WGS sequence"/>
</dbReference>
<feature type="region of interest" description="Disordered" evidence="2">
    <location>
        <begin position="205"/>
        <end position="227"/>
    </location>
</feature>
<feature type="region of interest" description="Disordered" evidence="2">
    <location>
        <begin position="264"/>
        <end position="297"/>
    </location>
</feature>
<comment type="caution">
    <text evidence="3">The sequence shown here is derived from an EMBL/GenBank/DDBJ whole genome shotgun (WGS) entry which is preliminary data.</text>
</comment>
<name>A0A7I8WFI4_9ANNE</name>
<gene>
    <name evidence="3" type="ORF">DGYR_LOCUS14107</name>
</gene>